<evidence type="ECO:0000313" key="3">
    <source>
        <dbReference type="Proteomes" id="UP000618460"/>
    </source>
</evidence>
<name>A0A917WP87_9BACI</name>
<proteinExistence type="predicted"/>
<reference evidence="2" key="2">
    <citation type="submission" date="2020-09" db="EMBL/GenBank/DDBJ databases">
        <authorList>
            <person name="Sun Q."/>
            <person name="Zhou Y."/>
        </authorList>
    </citation>
    <scope>NUCLEOTIDE SEQUENCE</scope>
    <source>
        <strain evidence="2">CGMCC 1.6333</strain>
    </source>
</reference>
<feature type="transmembrane region" description="Helical" evidence="1">
    <location>
        <begin position="21"/>
        <end position="38"/>
    </location>
</feature>
<organism evidence="2 3">
    <name type="scientific">Paraliobacillus quinghaiensis</name>
    <dbReference type="NCBI Taxonomy" id="470815"/>
    <lineage>
        <taxon>Bacteria</taxon>
        <taxon>Bacillati</taxon>
        <taxon>Bacillota</taxon>
        <taxon>Bacilli</taxon>
        <taxon>Bacillales</taxon>
        <taxon>Bacillaceae</taxon>
        <taxon>Paraliobacillus</taxon>
    </lineage>
</organism>
<gene>
    <name evidence="2" type="ORF">GCM10011351_00160</name>
</gene>
<sequence length="164" mass="19317">MSKDKVIEFLFNEKKYRVEKFVILLFFGIVFGYIVMVFEISLLAMNIIVLTFVLIRLVLQLIFYNKIKNIKTSAINWLGILICLIALIAMSFLYVEQMKLKNAAYDVIEDKVNNKSVTIEYVDEMDEENLYAIGYTVAGEDERNLEFYYWQDNEFIPENIIDSE</sequence>
<feature type="transmembrane region" description="Helical" evidence="1">
    <location>
        <begin position="44"/>
        <end position="63"/>
    </location>
</feature>
<protein>
    <submittedName>
        <fullName evidence="2">Uncharacterized protein</fullName>
    </submittedName>
</protein>
<dbReference type="AlphaFoldDB" id="A0A917WP87"/>
<comment type="caution">
    <text evidence="2">The sequence shown here is derived from an EMBL/GenBank/DDBJ whole genome shotgun (WGS) entry which is preliminary data.</text>
</comment>
<dbReference type="OrthoDB" id="2974189at2"/>
<keyword evidence="1" id="KW-1133">Transmembrane helix</keyword>
<feature type="transmembrane region" description="Helical" evidence="1">
    <location>
        <begin position="75"/>
        <end position="95"/>
    </location>
</feature>
<evidence type="ECO:0000256" key="1">
    <source>
        <dbReference type="SAM" id="Phobius"/>
    </source>
</evidence>
<evidence type="ECO:0000313" key="2">
    <source>
        <dbReference type="EMBL" id="GGM18348.1"/>
    </source>
</evidence>
<keyword evidence="1" id="KW-0472">Membrane</keyword>
<keyword evidence="3" id="KW-1185">Reference proteome</keyword>
<dbReference type="RefSeq" id="WP_117152481.1">
    <property type="nucleotide sequence ID" value="NZ_BMLG01000001.1"/>
</dbReference>
<reference evidence="2" key="1">
    <citation type="journal article" date="2014" name="Int. J. Syst. Evol. Microbiol.">
        <title>Complete genome sequence of Corynebacterium casei LMG S-19264T (=DSM 44701T), isolated from a smear-ripened cheese.</title>
        <authorList>
            <consortium name="US DOE Joint Genome Institute (JGI-PGF)"/>
            <person name="Walter F."/>
            <person name="Albersmeier A."/>
            <person name="Kalinowski J."/>
            <person name="Ruckert C."/>
        </authorList>
    </citation>
    <scope>NUCLEOTIDE SEQUENCE</scope>
    <source>
        <strain evidence="2">CGMCC 1.6333</strain>
    </source>
</reference>
<dbReference type="EMBL" id="BMLG01000001">
    <property type="protein sequence ID" value="GGM18348.1"/>
    <property type="molecule type" value="Genomic_DNA"/>
</dbReference>
<dbReference type="Proteomes" id="UP000618460">
    <property type="component" value="Unassembled WGS sequence"/>
</dbReference>
<keyword evidence="1" id="KW-0812">Transmembrane</keyword>
<accession>A0A917WP87</accession>